<dbReference type="RefSeq" id="WP_212219294.1">
    <property type="nucleotide sequence ID" value="NZ_JAGUCO010000029.1"/>
</dbReference>
<dbReference type="SUPFAM" id="SSF53756">
    <property type="entry name" value="UDP-Glycosyltransferase/glycogen phosphorylase"/>
    <property type="match status" value="1"/>
</dbReference>
<dbReference type="Gene3D" id="3.40.50.12580">
    <property type="match status" value="1"/>
</dbReference>
<keyword evidence="2" id="KW-1185">Reference proteome</keyword>
<organism evidence="1 2">
    <name type="scientific">Carboxylicivirga linearis</name>
    <dbReference type="NCBI Taxonomy" id="1628157"/>
    <lineage>
        <taxon>Bacteria</taxon>
        <taxon>Pseudomonadati</taxon>
        <taxon>Bacteroidota</taxon>
        <taxon>Bacteroidia</taxon>
        <taxon>Marinilabiliales</taxon>
        <taxon>Marinilabiliaceae</taxon>
        <taxon>Carboxylicivirga</taxon>
    </lineage>
</organism>
<dbReference type="InterPro" id="IPR043148">
    <property type="entry name" value="TagF_C"/>
</dbReference>
<sequence length="421" mass="49028">MNQLQKLIDLHDDIMYLWFSGYLESLSFSQRDHISRIKVLNRFFRVGKLLVKDFRMIFYKRKSHLYSNNWLILETLNNYSALKFLKENENYSFVKIKYDIKDSIKDQNVAYFLPRWKLVFDMLFPLYLIIMLIFNDKRKAYWDCFDVYFQVIGLFQIFRISLKKASPGLLVFSNDHSMASRSLLMAAKSLGIKTAYIQHASVSQYFPPLKFDVALLEGKDAYEKYKAVGKIESKIQLVGMPKFDKYSGVINRNNKIESIGICYNIGDSIEEVSKLIDMLQSLNEGIKIKLRPHPADSRSVNIKYKIDVCDSKRVNSFEFLQQVDCIIVGNSSIILEAALLNVLPLYFKPIVKGKYDYYGFLKNNIAVSVSNNEELKSLLFQYKNNKPNVFDNTKYYNEIVGTEDYGFSSVLVKKTLNGFCQ</sequence>
<dbReference type="EMBL" id="JAGUCO010000029">
    <property type="protein sequence ID" value="MBS2100778.1"/>
    <property type="molecule type" value="Genomic_DNA"/>
</dbReference>
<comment type="caution">
    <text evidence="1">The sequence shown here is derived from an EMBL/GenBank/DDBJ whole genome shotgun (WGS) entry which is preliminary data.</text>
</comment>
<protein>
    <submittedName>
        <fullName evidence="1">Uncharacterized protein</fullName>
    </submittedName>
</protein>
<proteinExistence type="predicted"/>
<reference evidence="1 2" key="1">
    <citation type="journal article" date="2015" name="Int. J. Syst. Evol. Microbiol.">
        <title>Carboxylicivirga linearis sp. nov., isolated from a sea cucumber culture pond.</title>
        <authorList>
            <person name="Wang F.Q."/>
            <person name="Zhou Y.X."/>
            <person name="Lin X.Z."/>
            <person name="Chen G.J."/>
            <person name="Du Z.J."/>
        </authorList>
    </citation>
    <scope>NUCLEOTIDE SEQUENCE [LARGE SCALE GENOMIC DNA]</scope>
    <source>
        <strain evidence="1 2">FB218</strain>
    </source>
</reference>
<accession>A0ABS5K0Z3</accession>
<dbReference type="Proteomes" id="UP000708576">
    <property type="component" value="Unassembled WGS sequence"/>
</dbReference>
<evidence type="ECO:0000313" key="1">
    <source>
        <dbReference type="EMBL" id="MBS2100778.1"/>
    </source>
</evidence>
<gene>
    <name evidence="1" type="ORF">KEM10_20995</name>
</gene>
<name>A0ABS5K0Z3_9BACT</name>
<evidence type="ECO:0000313" key="2">
    <source>
        <dbReference type="Proteomes" id="UP000708576"/>
    </source>
</evidence>